<sequence>MVLMVLINICMRGYFNGSICSSITRNESSSRSNSRNSTISSKTSGCSRKI</sequence>
<accession>A0A0F7L9M7</accession>
<evidence type="ECO:0000313" key="2">
    <source>
        <dbReference type="EMBL" id="AKH48610.1"/>
    </source>
</evidence>
<protein>
    <submittedName>
        <fullName evidence="2">Uncharacterized protein</fullName>
    </submittedName>
</protein>
<reference evidence="2" key="2">
    <citation type="submission" date="2015-03" db="EMBL/GenBank/DDBJ databases">
        <authorList>
            <person name="Chow C.-E.T."/>
            <person name="Winget D.M."/>
            <person name="White R.A.III."/>
            <person name="Hallam S.J."/>
            <person name="Suttle C.A."/>
        </authorList>
    </citation>
    <scope>NUCLEOTIDE SEQUENCE</scope>
    <source>
        <strain evidence="2">Oxic1_11</strain>
    </source>
</reference>
<reference evidence="2" key="1">
    <citation type="journal article" date="2015" name="Front. Microbiol.">
        <title>Combining genomic sequencing methods to explore viral diversity and reveal potential virus-host interactions.</title>
        <authorList>
            <person name="Chow C.E."/>
            <person name="Winget D.M."/>
            <person name="White R.A.III."/>
            <person name="Hallam S.J."/>
            <person name="Suttle C.A."/>
        </authorList>
    </citation>
    <scope>NUCLEOTIDE SEQUENCE</scope>
    <source>
        <strain evidence="2">Oxic1_11</strain>
    </source>
</reference>
<proteinExistence type="predicted"/>
<name>A0A0F7L9M7_9VIRU</name>
<dbReference type="EMBL" id="KR029606">
    <property type="protein sequence ID" value="AKH48610.1"/>
    <property type="molecule type" value="Genomic_DNA"/>
</dbReference>
<organism evidence="2">
    <name type="scientific">uncultured marine virus</name>
    <dbReference type="NCBI Taxonomy" id="186617"/>
    <lineage>
        <taxon>Viruses</taxon>
        <taxon>environmental samples</taxon>
    </lineage>
</organism>
<feature type="compositionally biased region" description="Low complexity" evidence="1">
    <location>
        <begin position="24"/>
        <end position="44"/>
    </location>
</feature>
<evidence type="ECO:0000256" key="1">
    <source>
        <dbReference type="SAM" id="MobiDB-lite"/>
    </source>
</evidence>
<feature type="region of interest" description="Disordered" evidence="1">
    <location>
        <begin position="24"/>
        <end position="50"/>
    </location>
</feature>